<dbReference type="SMART" id="SM00471">
    <property type="entry name" value="HDc"/>
    <property type="match status" value="1"/>
</dbReference>
<dbReference type="NCBIfam" id="TIGR03319">
    <property type="entry name" value="RNase_Y"/>
    <property type="match status" value="1"/>
</dbReference>
<keyword evidence="2 5" id="KW-0255">Endonuclease</keyword>
<evidence type="ECO:0000256" key="4">
    <source>
        <dbReference type="ARBA" id="ARBA00022884"/>
    </source>
</evidence>
<keyword evidence="3 5" id="KW-0378">Hydrolase</keyword>
<dbReference type="GO" id="GO:0006402">
    <property type="term" value="P:mRNA catabolic process"/>
    <property type="evidence" value="ECO:0007669"/>
    <property type="project" value="UniProtKB-UniRule"/>
</dbReference>
<keyword evidence="4 5" id="KW-0694">RNA-binding</keyword>
<reference evidence="10" key="1">
    <citation type="submission" date="2017-09" db="EMBL/GenBank/DDBJ databases">
        <title>Depth-based differentiation of microbial function through sediment-hosted aquifers and enrichment of novel symbionts in the deep terrestrial subsurface.</title>
        <authorList>
            <person name="Probst A.J."/>
            <person name="Ladd B."/>
            <person name="Jarett J.K."/>
            <person name="Geller-Mcgrath D.E."/>
            <person name="Sieber C.M.K."/>
            <person name="Emerson J.B."/>
            <person name="Anantharaman K."/>
            <person name="Thomas B.C."/>
            <person name="Malmstrom R."/>
            <person name="Stieglmeier M."/>
            <person name="Klingl A."/>
            <person name="Woyke T."/>
            <person name="Ryan C.M."/>
            <person name="Banfield J.F."/>
        </authorList>
    </citation>
    <scope>NUCLEOTIDE SEQUENCE [LARGE SCALE GENOMIC DNA]</scope>
</reference>
<dbReference type="GO" id="GO:0005886">
    <property type="term" value="C:plasma membrane"/>
    <property type="evidence" value="ECO:0007669"/>
    <property type="project" value="UniProtKB-UniRule"/>
</dbReference>
<dbReference type="PANTHER" id="PTHR12826">
    <property type="entry name" value="RIBONUCLEASE Y"/>
    <property type="match status" value="1"/>
</dbReference>
<dbReference type="InterPro" id="IPR006675">
    <property type="entry name" value="HDIG_dom"/>
</dbReference>
<dbReference type="EC" id="3.1.-.-" evidence="5 6"/>
<protein>
    <recommendedName>
        <fullName evidence="5 6">Ribonuclease Y</fullName>
        <shortName evidence="5">RNase Y</shortName>
        <ecNumber evidence="5 6">3.1.-.-</ecNumber>
    </recommendedName>
</protein>
<keyword evidence="1 5" id="KW-0540">Nuclease</keyword>
<dbReference type="InterPro" id="IPR004088">
    <property type="entry name" value="KH_dom_type_1"/>
</dbReference>
<dbReference type="InterPro" id="IPR022711">
    <property type="entry name" value="RNase_Y_N"/>
</dbReference>
<evidence type="ECO:0000256" key="3">
    <source>
        <dbReference type="ARBA" id="ARBA00022801"/>
    </source>
</evidence>
<dbReference type="Pfam" id="PF00013">
    <property type="entry name" value="KH_1"/>
    <property type="match status" value="1"/>
</dbReference>
<dbReference type="InterPro" id="IPR036612">
    <property type="entry name" value="KH_dom_type_1_sf"/>
</dbReference>
<dbReference type="GO" id="GO:0016787">
    <property type="term" value="F:hydrolase activity"/>
    <property type="evidence" value="ECO:0007669"/>
    <property type="project" value="UniProtKB-KW"/>
</dbReference>
<dbReference type="InterPro" id="IPR017705">
    <property type="entry name" value="Ribonuclease_Y"/>
</dbReference>
<evidence type="ECO:0000256" key="1">
    <source>
        <dbReference type="ARBA" id="ARBA00022722"/>
    </source>
</evidence>
<dbReference type="Gene3D" id="3.30.1370.10">
    <property type="entry name" value="K Homology domain, type 1"/>
    <property type="match status" value="1"/>
</dbReference>
<dbReference type="PROSITE" id="PS50084">
    <property type="entry name" value="KH_TYPE_1"/>
    <property type="match status" value="1"/>
</dbReference>
<sequence>MIFSNPLLWAFLALGLSVGYFVRNLIATRRARRIEETIRKRISDAKVQAQGIISDAQQQSIKLLEDVKKEEKETKEKLEKTEERLHSREESLEKQLVTVGEREERLSAEREKVSQERDELKEVKEKTVTELEKIASLSKEEAKEKIFEEVKEAYKTDLTETIQHMEHDRKDEIEKKASDIITGALMRYSRSHVSDVTTTVFTLPSEDLKGKIIGREGRNIKALERATGVDIIVDETPETVILSSFDPLRREIAKISLERLVTDGRIQPARIEETVEEVKQDLIKRMQDIGEEASMEVGVVGFPKEILQLIGRLHFRTSYGQNVLTHSIEMAHIAGMIARELGSNIDVAKKGALVHDIGKAISHEVEGTHVDLGMKILTKYGVDESVINAMRSHHEDYPFASPESFIVTAADILSAGRPGARRDSVEQYLKRLRDLEGIASNFKGVKQAYALSAGREIRIFVVPEQIDDFGALQMAKDIASKVQHELKYPGEIKVNVIRETRAVEYAR</sequence>
<feature type="region of interest" description="Disordered" evidence="7">
    <location>
        <begin position="72"/>
        <end position="93"/>
    </location>
</feature>
<dbReference type="AlphaFoldDB" id="A0A2H0UQM2"/>
<dbReference type="InterPro" id="IPR004087">
    <property type="entry name" value="KH_dom"/>
</dbReference>
<dbReference type="SUPFAM" id="SSF54791">
    <property type="entry name" value="Eukaryotic type KH-domain (KH-domain type I)"/>
    <property type="match status" value="1"/>
</dbReference>
<dbReference type="CDD" id="cd00077">
    <property type="entry name" value="HDc"/>
    <property type="match status" value="1"/>
</dbReference>
<dbReference type="Pfam" id="PF12072">
    <property type="entry name" value="RNase_Y_N"/>
    <property type="match status" value="1"/>
</dbReference>
<dbReference type="InterPro" id="IPR006674">
    <property type="entry name" value="HD_domain"/>
</dbReference>
<evidence type="ECO:0000256" key="6">
    <source>
        <dbReference type="NCBIfam" id="TIGR03319"/>
    </source>
</evidence>
<organism evidence="9 10">
    <name type="scientific">Candidatus Harrisonbacteria bacterium CG10_big_fil_rev_8_21_14_0_10_44_23</name>
    <dbReference type="NCBI Taxonomy" id="1974585"/>
    <lineage>
        <taxon>Bacteria</taxon>
        <taxon>Candidatus Harrisoniibacteriota</taxon>
    </lineage>
</organism>
<dbReference type="SUPFAM" id="SSF109604">
    <property type="entry name" value="HD-domain/PDEase-like"/>
    <property type="match status" value="1"/>
</dbReference>
<dbReference type="Pfam" id="PF01966">
    <property type="entry name" value="HD"/>
    <property type="match status" value="1"/>
</dbReference>
<gene>
    <name evidence="5 9" type="primary">rny</name>
    <name evidence="9" type="ORF">COU09_00945</name>
</gene>
<name>A0A2H0UQM2_9BACT</name>
<dbReference type="HAMAP" id="MF_00335">
    <property type="entry name" value="RNase_Y"/>
    <property type="match status" value="1"/>
</dbReference>
<dbReference type="GO" id="GO:0004521">
    <property type="term" value="F:RNA endonuclease activity"/>
    <property type="evidence" value="ECO:0007669"/>
    <property type="project" value="UniProtKB-UniRule"/>
</dbReference>
<evidence type="ECO:0000259" key="8">
    <source>
        <dbReference type="PROSITE" id="PS51831"/>
    </source>
</evidence>
<dbReference type="InterPro" id="IPR003607">
    <property type="entry name" value="HD/PDEase_dom"/>
</dbReference>
<evidence type="ECO:0000313" key="9">
    <source>
        <dbReference type="EMBL" id="PIR88690.1"/>
    </source>
</evidence>
<dbReference type="GO" id="GO:0003723">
    <property type="term" value="F:RNA binding"/>
    <property type="evidence" value="ECO:0007669"/>
    <property type="project" value="UniProtKB-UniRule"/>
</dbReference>
<comment type="caution">
    <text evidence="9">The sequence shown here is derived from an EMBL/GenBank/DDBJ whole genome shotgun (WGS) entry which is preliminary data.</text>
</comment>
<dbReference type="EMBL" id="PFBB01000011">
    <property type="protein sequence ID" value="PIR88690.1"/>
    <property type="molecule type" value="Genomic_DNA"/>
</dbReference>
<comment type="similarity">
    <text evidence="5">Belongs to the RNase Y family.</text>
</comment>
<dbReference type="SMART" id="SM00322">
    <property type="entry name" value="KH"/>
    <property type="match status" value="1"/>
</dbReference>
<dbReference type="PANTHER" id="PTHR12826:SF15">
    <property type="entry name" value="RIBONUCLEASE Y"/>
    <property type="match status" value="1"/>
</dbReference>
<dbReference type="PROSITE" id="PS51831">
    <property type="entry name" value="HD"/>
    <property type="match status" value="1"/>
</dbReference>
<dbReference type="CDD" id="cd22431">
    <property type="entry name" value="KH-I_RNaseY"/>
    <property type="match status" value="1"/>
</dbReference>
<evidence type="ECO:0000256" key="5">
    <source>
        <dbReference type="HAMAP-Rule" id="MF_00335"/>
    </source>
</evidence>
<evidence type="ECO:0000256" key="7">
    <source>
        <dbReference type="SAM" id="MobiDB-lite"/>
    </source>
</evidence>
<dbReference type="Proteomes" id="UP000229615">
    <property type="component" value="Unassembled WGS sequence"/>
</dbReference>
<evidence type="ECO:0000313" key="10">
    <source>
        <dbReference type="Proteomes" id="UP000229615"/>
    </source>
</evidence>
<evidence type="ECO:0000256" key="2">
    <source>
        <dbReference type="ARBA" id="ARBA00022759"/>
    </source>
</evidence>
<accession>A0A2H0UQM2</accession>
<comment type="function">
    <text evidence="5">Endoribonuclease that initiates mRNA decay.</text>
</comment>
<proteinExistence type="inferred from homology"/>
<feature type="domain" description="HD" evidence="8">
    <location>
        <begin position="323"/>
        <end position="416"/>
    </location>
</feature>
<dbReference type="NCBIfam" id="TIGR00277">
    <property type="entry name" value="HDIG"/>
    <property type="match status" value="1"/>
</dbReference>
<dbReference type="Gene3D" id="1.10.3210.10">
    <property type="entry name" value="Hypothetical protein af1432"/>
    <property type="match status" value="1"/>
</dbReference>